<gene>
    <name evidence="1" type="ORF">UU70_C0025G0003</name>
</gene>
<evidence type="ECO:0000313" key="2">
    <source>
        <dbReference type="Proteomes" id="UP000034380"/>
    </source>
</evidence>
<sequence length="109" mass="12152">MDMKLKIIYKNRETVELQLTQNEQVLDMLIMPLDPAVGNKRSSTGEKLIPNGGVDFSFDTVLVTSIDKLLKRNRIARVSLSDIVIKGFENESSMSSLIAKTVAEALKIK</sequence>
<protein>
    <submittedName>
        <fullName evidence="1">Uncharacterized protein</fullName>
    </submittedName>
</protein>
<evidence type="ECO:0000313" key="1">
    <source>
        <dbReference type="EMBL" id="KKS13020.1"/>
    </source>
</evidence>
<accession>A0A0G0WJH7</accession>
<dbReference type="AlphaFoldDB" id="A0A0G0WJH7"/>
<comment type="caution">
    <text evidence="1">The sequence shown here is derived from an EMBL/GenBank/DDBJ whole genome shotgun (WGS) entry which is preliminary data.</text>
</comment>
<name>A0A0G0WJH7_9BACT</name>
<proteinExistence type="predicted"/>
<organism evidence="1 2">
    <name type="scientific">Candidatus Yanofskybacteria bacterium GW2011_GWA1_41_6</name>
    <dbReference type="NCBI Taxonomy" id="1619020"/>
    <lineage>
        <taxon>Bacteria</taxon>
        <taxon>Candidatus Yanofskyibacteriota</taxon>
    </lineage>
</organism>
<reference evidence="1 2" key="1">
    <citation type="journal article" date="2015" name="Nature">
        <title>rRNA introns, odd ribosomes, and small enigmatic genomes across a large radiation of phyla.</title>
        <authorList>
            <person name="Brown C.T."/>
            <person name="Hug L.A."/>
            <person name="Thomas B.C."/>
            <person name="Sharon I."/>
            <person name="Castelle C.J."/>
            <person name="Singh A."/>
            <person name="Wilkins M.J."/>
            <person name="Williams K.H."/>
            <person name="Banfield J.F."/>
        </authorList>
    </citation>
    <scope>NUCLEOTIDE SEQUENCE [LARGE SCALE GENOMIC DNA]</scope>
</reference>
<dbReference type="EMBL" id="LCBQ01000025">
    <property type="protein sequence ID" value="KKS13020.1"/>
    <property type="molecule type" value="Genomic_DNA"/>
</dbReference>
<dbReference type="Proteomes" id="UP000034380">
    <property type="component" value="Unassembled WGS sequence"/>
</dbReference>